<sequence length="69" mass="8079">MEMIVTKHHNDKCGKFKVRFAFPFGHHIHEQILSEELEILDHQILALAFGKRKHTRGKAHICALSYLEE</sequence>
<protein>
    <submittedName>
        <fullName evidence="1">Uncharacterized protein</fullName>
    </submittedName>
</protein>
<proteinExistence type="predicted"/>
<dbReference type="AlphaFoldDB" id="A0AA86V8T2"/>
<organism evidence="1 2">
    <name type="scientific">Sphenostylis stenocarpa</name>
    <dbReference type="NCBI Taxonomy" id="92480"/>
    <lineage>
        <taxon>Eukaryota</taxon>
        <taxon>Viridiplantae</taxon>
        <taxon>Streptophyta</taxon>
        <taxon>Embryophyta</taxon>
        <taxon>Tracheophyta</taxon>
        <taxon>Spermatophyta</taxon>
        <taxon>Magnoliopsida</taxon>
        <taxon>eudicotyledons</taxon>
        <taxon>Gunneridae</taxon>
        <taxon>Pentapetalae</taxon>
        <taxon>rosids</taxon>
        <taxon>fabids</taxon>
        <taxon>Fabales</taxon>
        <taxon>Fabaceae</taxon>
        <taxon>Papilionoideae</taxon>
        <taxon>50 kb inversion clade</taxon>
        <taxon>NPAAA clade</taxon>
        <taxon>indigoferoid/millettioid clade</taxon>
        <taxon>Phaseoleae</taxon>
        <taxon>Sphenostylis</taxon>
    </lineage>
</organism>
<gene>
    <name evidence="1" type="ORF">AYBTSS11_LOCUS4737</name>
</gene>
<reference evidence="1" key="1">
    <citation type="submission" date="2023-10" db="EMBL/GenBank/DDBJ databases">
        <authorList>
            <person name="Domelevo Entfellner J.-B."/>
        </authorList>
    </citation>
    <scope>NUCLEOTIDE SEQUENCE</scope>
</reference>
<name>A0AA86V8T2_9FABA</name>
<accession>A0AA86V8T2</accession>
<dbReference type="EMBL" id="OY731399">
    <property type="protein sequence ID" value="CAJ1930384.1"/>
    <property type="molecule type" value="Genomic_DNA"/>
</dbReference>
<evidence type="ECO:0000313" key="1">
    <source>
        <dbReference type="EMBL" id="CAJ1930384.1"/>
    </source>
</evidence>
<dbReference type="Gramene" id="rna-AYBTSS11_LOCUS4737">
    <property type="protein sequence ID" value="CAJ1930384.1"/>
    <property type="gene ID" value="gene-AYBTSS11_LOCUS4737"/>
</dbReference>
<evidence type="ECO:0000313" key="2">
    <source>
        <dbReference type="Proteomes" id="UP001189624"/>
    </source>
</evidence>
<dbReference type="Proteomes" id="UP001189624">
    <property type="component" value="Chromosome 2"/>
</dbReference>
<keyword evidence="2" id="KW-1185">Reference proteome</keyword>